<feature type="region of interest" description="Disordered" evidence="1">
    <location>
        <begin position="140"/>
        <end position="167"/>
    </location>
</feature>
<sequence length="397" mass="44555">MSAMPSSSLEEYRRLIHEDHEALQRGRAALAESKRKAYAELKTEVLRKRAIDRARKPKNRPPWTYADAPGFRIGTDALVNSEPSGNFMKNPSRMGIYGAKGVPPPHERRRSKPFIKEFAYSAKGNDGGYFDASIGRLDEPIAGRHDSRPSGDRQKRSEKTARPPWSTQPFALDYFDKEMAKESISSKDELKGLRFAELAIAPDRTYDYSMPDFIAGDGKDGNKCLEDVEKWQRHHLRSGIRYWEKVEKDYRARVRERKKLLERLMGRTAVDASEGGRGKDEDDSDAGGTSAVEAVEVNLSNSGRTVTLLVAIQARSGWTKYSVECDKDETVGNLTDRLLERLGILPSETSILTTPSERRILMAVGDSRRWSGDDRCGDVLGEDAGCDNECFDWAKAA</sequence>
<protein>
    <submittedName>
        <fullName evidence="2">Uncharacterized protein</fullName>
    </submittedName>
</protein>
<dbReference type="AlphaFoldDB" id="A0A7J6QDN4"/>
<evidence type="ECO:0000313" key="5">
    <source>
        <dbReference type="Proteomes" id="UP000574390"/>
    </source>
</evidence>
<evidence type="ECO:0000313" key="2">
    <source>
        <dbReference type="EMBL" id="KAF4706475.1"/>
    </source>
</evidence>
<proteinExistence type="predicted"/>
<evidence type="ECO:0000313" key="4">
    <source>
        <dbReference type="Proteomes" id="UP000553632"/>
    </source>
</evidence>
<dbReference type="Proteomes" id="UP000553632">
    <property type="component" value="Unassembled WGS sequence"/>
</dbReference>
<comment type="caution">
    <text evidence="2">The sequence shown here is derived from an EMBL/GenBank/DDBJ whole genome shotgun (WGS) entry which is preliminary data.</text>
</comment>
<feature type="region of interest" description="Disordered" evidence="1">
    <location>
        <begin position="82"/>
        <end position="109"/>
    </location>
</feature>
<dbReference type="EMBL" id="JABANM010030307">
    <property type="protein sequence ID" value="KAF4706475.1"/>
    <property type="molecule type" value="Genomic_DNA"/>
</dbReference>
<reference evidence="4 5" key="1">
    <citation type="submission" date="2020-04" db="EMBL/GenBank/DDBJ databases">
        <title>Perkinsus olseni comparative genomics.</title>
        <authorList>
            <person name="Bogema D.R."/>
        </authorList>
    </citation>
    <scope>NUCLEOTIDE SEQUENCE [LARGE SCALE GENOMIC DNA]</scope>
    <source>
        <strain evidence="2">ATCC PRA-205</strain>
        <strain evidence="3 4">ATCC PRA-207</strain>
    </source>
</reference>
<accession>A0A7J6QDN4</accession>
<name>A0A7J6QDN4_PEROL</name>
<dbReference type="EMBL" id="JABANO010017417">
    <property type="protein sequence ID" value="KAF4733548.1"/>
    <property type="molecule type" value="Genomic_DNA"/>
</dbReference>
<keyword evidence="4" id="KW-1185">Reference proteome</keyword>
<organism evidence="2 5">
    <name type="scientific">Perkinsus olseni</name>
    <name type="common">Perkinsus atlanticus</name>
    <dbReference type="NCBI Taxonomy" id="32597"/>
    <lineage>
        <taxon>Eukaryota</taxon>
        <taxon>Sar</taxon>
        <taxon>Alveolata</taxon>
        <taxon>Perkinsozoa</taxon>
        <taxon>Perkinsea</taxon>
        <taxon>Perkinsida</taxon>
        <taxon>Perkinsidae</taxon>
        <taxon>Perkinsus</taxon>
    </lineage>
</organism>
<gene>
    <name evidence="2" type="ORF">FOZ62_028768</name>
    <name evidence="3" type="ORF">FOZ63_032117</name>
</gene>
<feature type="compositionally biased region" description="Basic and acidic residues" evidence="1">
    <location>
        <begin position="140"/>
        <end position="161"/>
    </location>
</feature>
<evidence type="ECO:0000256" key="1">
    <source>
        <dbReference type="SAM" id="MobiDB-lite"/>
    </source>
</evidence>
<evidence type="ECO:0000313" key="3">
    <source>
        <dbReference type="EMBL" id="KAF4733548.1"/>
    </source>
</evidence>
<dbReference type="Proteomes" id="UP000574390">
    <property type="component" value="Unassembled WGS sequence"/>
</dbReference>